<reference evidence="2" key="2">
    <citation type="submission" date="2022-03" db="EMBL/GenBank/DDBJ databases">
        <title>Draft title - Genomic analysis of global carrot germplasm unveils the trajectory of domestication and the origin of high carotenoid orange carrot.</title>
        <authorList>
            <person name="Iorizzo M."/>
            <person name="Ellison S."/>
            <person name="Senalik D."/>
            <person name="Macko-Podgorni A."/>
            <person name="Grzebelus D."/>
            <person name="Bostan H."/>
            <person name="Rolling W."/>
            <person name="Curaba J."/>
            <person name="Simon P."/>
        </authorList>
    </citation>
    <scope>NUCLEOTIDE SEQUENCE</scope>
    <source>
        <tissue evidence="2">Leaf</tissue>
    </source>
</reference>
<accession>A0AAF0X3G1</accession>
<dbReference type="EMBL" id="CP093347">
    <property type="protein sequence ID" value="WOH00460.1"/>
    <property type="molecule type" value="Genomic_DNA"/>
</dbReference>
<feature type="region of interest" description="Disordered" evidence="1">
    <location>
        <begin position="11"/>
        <end position="51"/>
    </location>
</feature>
<sequence>MRVGIQWRQIWGVDDEFSDDTDESDPEYKRSSETEESEDESFVPDEYGSDNEMNAIRENCKKFKQGLVDSMNIPDENVGEESEYDSENEILGSLSSSSEDENAKIGYVGPPNPKKKVWEVGQKFVNMVEFRETVRRYGLIDRRGIQFVTNDSRRCQVPYRNKMASKGLENAVKELLPSVEHRFCTRHLCANFKKRYNFFRVLKKCFWNIALSTHKVAYTEAMKEMEKHSKSAHAQLSAIDPKQWCKAFFATHSKVDNTDNNMSERFNSWIINERYASIMYLTKS</sequence>
<dbReference type="PANTHER" id="PTHR31973">
    <property type="entry name" value="POLYPROTEIN, PUTATIVE-RELATED"/>
    <property type="match status" value="1"/>
</dbReference>
<evidence type="ECO:0000313" key="3">
    <source>
        <dbReference type="Proteomes" id="UP000077755"/>
    </source>
</evidence>
<evidence type="ECO:0000256" key="1">
    <source>
        <dbReference type="SAM" id="MobiDB-lite"/>
    </source>
</evidence>
<reference evidence="2" key="1">
    <citation type="journal article" date="2016" name="Nat. Genet.">
        <title>A high-quality carrot genome assembly provides new insights into carotenoid accumulation and asterid genome evolution.</title>
        <authorList>
            <person name="Iorizzo M."/>
            <person name="Ellison S."/>
            <person name="Senalik D."/>
            <person name="Zeng P."/>
            <person name="Satapoomin P."/>
            <person name="Huang J."/>
            <person name="Bowman M."/>
            <person name="Iovene M."/>
            <person name="Sanseverino W."/>
            <person name="Cavagnaro P."/>
            <person name="Yildiz M."/>
            <person name="Macko-Podgorni A."/>
            <person name="Moranska E."/>
            <person name="Grzebelus E."/>
            <person name="Grzebelus D."/>
            <person name="Ashrafi H."/>
            <person name="Zheng Z."/>
            <person name="Cheng S."/>
            <person name="Spooner D."/>
            <person name="Van Deynze A."/>
            <person name="Simon P."/>
        </authorList>
    </citation>
    <scope>NUCLEOTIDE SEQUENCE</scope>
    <source>
        <tissue evidence="2">Leaf</tissue>
    </source>
</reference>
<dbReference type="AlphaFoldDB" id="A0AAF0X3G1"/>
<dbReference type="PANTHER" id="PTHR31973:SF189">
    <property type="entry name" value="TRANSPOSASE, MUDR, PLANT, MULE TRANSPOSASE DOMAIN PROTEIN-RELATED"/>
    <property type="match status" value="1"/>
</dbReference>
<name>A0AAF0X3G1_DAUCS</name>
<gene>
    <name evidence="2" type="ORF">DCAR_0519823</name>
</gene>
<feature type="compositionally biased region" description="Acidic residues" evidence="1">
    <location>
        <begin position="34"/>
        <end position="49"/>
    </location>
</feature>
<dbReference type="Proteomes" id="UP000077755">
    <property type="component" value="Chromosome 5"/>
</dbReference>
<organism evidence="2 3">
    <name type="scientific">Daucus carota subsp. sativus</name>
    <name type="common">Carrot</name>
    <dbReference type="NCBI Taxonomy" id="79200"/>
    <lineage>
        <taxon>Eukaryota</taxon>
        <taxon>Viridiplantae</taxon>
        <taxon>Streptophyta</taxon>
        <taxon>Embryophyta</taxon>
        <taxon>Tracheophyta</taxon>
        <taxon>Spermatophyta</taxon>
        <taxon>Magnoliopsida</taxon>
        <taxon>eudicotyledons</taxon>
        <taxon>Gunneridae</taxon>
        <taxon>Pentapetalae</taxon>
        <taxon>asterids</taxon>
        <taxon>campanulids</taxon>
        <taxon>Apiales</taxon>
        <taxon>Apiaceae</taxon>
        <taxon>Apioideae</taxon>
        <taxon>Scandiceae</taxon>
        <taxon>Daucinae</taxon>
        <taxon>Daucus</taxon>
        <taxon>Daucus sect. Daucus</taxon>
    </lineage>
</organism>
<feature type="compositionally biased region" description="Acidic residues" evidence="1">
    <location>
        <begin position="13"/>
        <end position="25"/>
    </location>
</feature>
<keyword evidence="3" id="KW-1185">Reference proteome</keyword>
<evidence type="ECO:0000313" key="2">
    <source>
        <dbReference type="EMBL" id="WOH00460.1"/>
    </source>
</evidence>
<proteinExistence type="predicted"/>
<protein>
    <submittedName>
        <fullName evidence="2">Uncharacterized protein</fullName>
    </submittedName>
</protein>